<evidence type="ECO:0000313" key="11">
    <source>
        <dbReference type="EMBL" id="MDM9630174.1"/>
    </source>
</evidence>
<gene>
    <name evidence="11" type="ORF">QU605_01745</name>
</gene>
<sequence length="761" mass="84574">MKPTTAVLTFLLLLGLSYWSFEGSMPSTRPDMDLPETAFSTDRAMEHVTELSKEPHAVGFPAHAKVRRYLLSQLKSLGLTPELQSGYIAGDKGSVSLSQNILARIPGTGKGKALLLLSHYDSQPHSSFGASDAGSGVATILEGIRAFRTTGKTPANDIIILFTDSEEIGLNGAELFVNAHPWVKDVGLVLNFEARGSGGPSYMLIETNRGNAKMIEGFQQANPEFPVANSLAYSVYKMLPNDTDLTVFREDGDIEGFNFAFIDDHFDYHTAMDIQPRLDPKTLAHQGSYLMPLLEYFSDADLDQMKSLNEEVYFNVPIFKLISYPFEWIWPMTAVAFLMFLLILAYGLKKKRLGFKGMVTGLLPLLITLLINGGIGYYFWPLLKSIYPQYSDILHGFTYNGYFYIAALASLALAICFWVYSRFREIPLRELLAAPVLAWLILCALLCQYLPGAAFFIIPVYGILLAWMILISQERPNPYLLVVLCIPALWIFSPFVKMFPVGLGLKMSVATSLLMTLIFYLILPVCGKYAKKSQFALAALIVFAGLFMGAHLNSGFSEDRPKPTSLLYVKNLDRDNAYWATYENSPSEWTKAYLGDQPVTPDPNELKTLSSKYSTGFTYTKAAPDKPIPAPEITVDQDTLIDGNRHLGLTISPGRDVNRLEVFTNEIPVLEASVNGAALSEYYLKNRSRSRLFTHYISNNSPSVLKLVIPAGSPLELTLYEASNNLLNSPGFSIPPRPADQIPMPFVLNDAIVLIKTLRFE</sequence>
<keyword evidence="9" id="KW-0472">Membrane</keyword>
<evidence type="ECO:0000256" key="2">
    <source>
        <dbReference type="ARBA" id="ARBA00004128"/>
    </source>
</evidence>
<feature type="domain" description="Peptidase M28" evidence="10">
    <location>
        <begin position="100"/>
        <end position="289"/>
    </location>
</feature>
<comment type="similarity">
    <text evidence="3">Belongs to the peptidase M28 family.</text>
</comment>
<evidence type="ECO:0000256" key="9">
    <source>
        <dbReference type="SAM" id="Phobius"/>
    </source>
</evidence>
<accession>A0ABT7WBG1</accession>
<reference evidence="11" key="1">
    <citation type="submission" date="2023-06" db="EMBL/GenBank/DDBJ databases">
        <title>Robiginitalea aurantiacus sp. nov. and Algoriphagus sediminis sp. nov., isolated from coastal sediment.</title>
        <authorList>
            <person name="Zhou Z.Y."/>
            <person name="An J."/>
            <person name="Jia Y.W."/>
            <person name="Du Z.J."/>
        </authorList>
    </citation>
    <scope>NUCLEOTIDE SEQUENCE</scope>
    <source>
        <strain evidence="11">M39</strain>
    </source>
</reference>
<feature type="transmembrane region" description="Helical" evidence="9">
    <location>
        <begin position="478"/>
        <end position="496"/>
    </location>
</feature>
<protein>
    <recommendedName>
        <fullName evidence="4">Vacuolar membrane protease</fullName>
    </recommendedName>
    <alternativeName>
        <fullName evidence="8">FXNA-related family protease 1</fullName>
    </alternativeName>
</protein>
<dbReference type="Proteomes" id="UP001174839">
    <property type="component" value="Unassembled WGS sequence"/>
</dbReference>
<organism evidence="11 12">
    <name type="scientific">Robiginitalea aurantiaca</name>
    <dbReference type="NCBI Taxonomy" id="3056915"/>
    <lineage>
        <taxon>Bacteria</taxon>
        <taxon>Pseudomonadati</taxon>
        <taxon>Bacteroidota</taxon>
        <taxon>Flavobacteriia</taxon>
        <taxon>Flavobacteriales</taxon>
        <taxon>Flavobacteriaceae</taxon>
        <taxon>Robiginitalea</taxon>
    </lineage>
</organism>
<dbReference type="Pfam" id="PF04389">
    <property type="entry name" value="Peptidase_M28"/>
    <property type="match status" value="1"/>
</dbReference>
<feature type="transmembrane region" description="Helical" evidence="9">
    <location>
        <begin position="360"/>
        <end position="380"/>
    </location>
</feature>
<comment type="caution">
    <text evidence="11">The sequence shown here is derived from an EMBL/GenBank/DDBJ whole genome shotgun (WGS) entry which is preliminary data.</text>
</comment>
<keyword evidence="5" id="KW-0926">Vacuole</keyword>
<dbReference type="InterPro" id="IPR045175">
    <property type="entry name" value="M28_fam"/>
</dbReference>
<evidence type="ECO:0000256" key="3">
    <source>
        <dbReference type="ARBA" id="ARBA00010918"/>
    </source>
</evidence>
<dbReference type="Gene3D" id="3.40.630.10">
    <property type="entry name" value="Zn peptidases"/>
    <property type="match status" value="1"/>
</dbReference>
<feature type="transmembrane region" description="Helical" evidence="9">
    <location>
        <begin position="453"/>
        <end position="471"/>
    </location>
</feature>
<evidence type="ECO:0000256" key="4">
    <source>
        <dbReference type="ARBA" id="ARBA00017435"/>
    </source>
</evidence>
<comment type="function">
    <text evidence="1">May be involved in vacuolar sorting and osmoregulation.</text>
</comment>
<feature type="transmembrane region" description="Helical" evidence="9">
    <location>
        <begin position="502"/>
        <end position="523"/>
    </location>
</feature>
<evidence type="ECO:0000256" key="1">
    <source>
        <dbReference type="ARBA" id="ARBA00003273"/>
    </source>
</evidence>
<name>A0ABT7WBG1_9FLAO</name>
<dbReference type="PANTHER" id="PTHR12147:SF58">
    <property type="entry name" value="VACUOLAR MEMBRANE PROTEASE"/>
    <property type="match status" value="1"/>
</dbReference>
<comment type="subcellular location">
    <subcellularLocation>
        <location evidence="2">Vacuole membrane</location>
        <topology evidence="2">Multi-pass membrane protein</topology>
    </subcellularLocation>
</comment>
<dbReference type="SUPFAM" id="SSF53187">
    <property type="entry name" value="Zn-dependent exopeptidases"/>
    <property type="match status" value="1"/>
</dbReference>
<dbReference type="RefSeq" id="WP_289723537.1">
    <property type="nucleotide sequence ID" value="NZ_JAUDUY010000001.1"/>
</dbReference>
<keyword evidence="9" id="KW-0812">Transmembrane</keyword>
<proteinExistence type="inferred from homology"/>
<evidence type="ECO:0000256" key="8">
    <source>
        <dbReference type="ARBA" id="ARBA00031512"/>
    </source>
</evidence>
<evidence type="ECO:0000256" key="6">
    <source>
        <dbReference type="ARBA" id="ARBA00022989"/>
    </source>
</evidence>
<keyword evidence="6 9" id="KW-1133">Transmembrane helix</keyword>
<evidence type="ECO:0000256" key="7">
    <source>
        <dbReference type="ARBA" id="ARBA00023180"/>
    </source>
</evidence>
<keyword evidence="7" id="KW-0325">Glycoprotein</keyword>
<feature type="transmembrane region" description="Helical" evidence="9">
    <location>
        <begin position="400"/>
        <end position="419"/>
    </location>
</feature>
<dbReference type="InterPro" id="IPR007484">
    <property type="entry name" value="Peptidase_M28"/>
</dbReference>
<keyword evidence="12" id="KW-1185">Reference proteome</keyword>
<feature type="transmembrane region" description="Helical" evidence="9">
    <location>
        <begin position="328"/>
        <end position="348"/>
    </location>
</feature>
<feature type="transmembrane region" description="Helical" evidence="9">
    <location>
        <begin position="431"/>
        <end position="447"/>
    </location>
</feature>
<evidence type="ECO:0000259" key="10">
    <source>
        <dbReference type="Pfam" id="PF04389"/>
    </source>
</evidence>
<evidence type="ECO:0000256" key="5">
    <source>
        <dbReference type="ARBA" id="ARBA00022554"/>
    </source>
</evidence>
<dbReference type="EMBL" id="JAUDUY010000001">
    <property type="protein sequence ID" value="MDM9630174.1"/>
    <property type="molecule type" value="Genomic_DNA"/>
</dbReference>
<dbReference type="PANTHER" id="PTHR12147">
    <property type="entry name" value="METALLOPEPTIDASE M28 FAMILY MEMBER"/>
    <property type="match status" value="1"/>
</dbReference>
<evidence type="ECO:0000313" key="12">
    <source>
        <dbReference type="Proteomes" id="UP001174839"/>
    </source>
</evidence>
<feature type="transmembrane region" description="Helical" evidence="9">
    <location>
        <begin position="535"/>
        <end position="552"/>
    </location>
</feature>